<reference evidence="2 3" key="2">
    <citation type="journal article" date="2010" name="Nucleic Acids Res.">
        <title>BeetleBase in 2010: revisions to provide comprehensive genomic information for Tribolium castaneum.</title>
        <authorList>
            <person name="Kim H.S."/>
            <person name="Murphy T."/>
            <person name="Xia J."/>
            <person name="Caragea D."/>
            <person name="Park Y."/>
            <person name="Beeman R.W."/>
            <person name="Lorenzen M.D."/>
            <person name="Butcher S."/>
            <person name="Manak J.R."/>
            <person name="Brown S.J."/>
        </authorList>
    </citation>
    <scope>GENOME REANNOTATION</scope>
    <source>
        <strain evidence="2 3">Georgia GA2</strain>
    </source>
</reference>
<gene>
    <name evidence="2" type="primary">AUGUSTUS-3.0.2_06998</name>
    <name evidence="2" type="ORF">TcasGA2_TC006998</name>
</gene>
<evidence type="ECO:0000256" key="1">
    <source>
        <dbReference type="SAM" id="MobiDB-lite"/>
    </source>
</evidence>
<reference evidence="2 3" key="1">
    <citation type="journal article" date="2008" name="Nature">
        <title>The genome of the model beetle and pest Tribolium castaneum.</title>
        <authorList>
            <consortium name="Tribolium Genome Sequencing Consortium"/>
            <person name="Richards S."/>
            <person name="Gibbs R.A."/>
            <person name="Weinstock G.M."/>
            <person name="Brown S.J."/>
            <person name="Denell R."/>
            <person name="Beeman R.W."/>
            <person name="Gibbs R."/>
            <person name="Beeman R.W."/>
            <person name="Brown S.J."/>
            <person name="Bucher G."/>
            <person name="Friedrich M."/>
            <person name="Grimmelikhuijzen C.J."/>
            <person name="Klingler M."/>
            <person name="Lorenzen M."/>
            <person name="Richards S."/>
            <person name="Roth S."/>
            <person name="Schroder R."/>
            <person name="Tautz D."/>
            <person name="Zdobnov E.M."/>
            <person name="Muzny D."/>
            <person name="Gibbs R.A."/>
            <person name="Weinstock G.M."/>
            <person name="Attaway T."/>
            <person name="Bell S."/>
            <person name="Buhay C.J."/>
            <person name="Chandrabose M.N."/>
            <person name="Chavez D."/>
            <person name="Clerk-Blankenburg K.P."/>
            <person name="Cree A."/>
            <person name="Dao M."/>
            <person name="Davis C."/>
            <person name="Chacko J."/>
            <person name="Dinh H."/>
            <person name="Dugan-Rocha S."/>
            <person name="Fowler G."/>
            <person name="Garner T.T."/>
            <person name="Garnes J."/>
            <person name="Gnirke A."/>
            <person name="Hawes A."/>
            <person name="Hernandez J."/>
            <person name="Hines S."/>
            <person name="Holder M."/>
            <person name="Hume J."/>
            <person name="Jhangiani S.N."/>
            <person name="Joshi V."/>
            <person name="Khan Z.M."/>
            <person name="Jackson L."/>
            <person name="Kovar C."/>
            <person name="Kowis A."/>
            <person name="Lee S."/>
            <person name="Lewis L.R."/>
            <person name="Margolis J."/>
            <person name="Morgan M."/>
            <person name="Nazareth L.V."/>
            <person name="Nguyen N."/>
            <person name="Okwuonu G."/>
            <person name="Parker D."/>
            <person name="Richards S."/>
            <person name="Ruiz S.J."/>
            <person name="Santibanez J."/>
            <person name="Savard J."/>
            <person name="Scherer S.E."/>
            <person name="Schneider B."/>
            <person name="Sodergren E."/>
            <person name="Tautz D."/>
            <person name="Vattahil S."/>
            <person name="Villasana D."/>
            <person name="White C.S."/>
            <person name="Wright R."/>
            <person name="Park Y."/>
            <person name="Beeman R.W."/>
            <person name="Lord J."/>
            <person name="Oppert B."/>
            <person name="Lorenzen M."/>
            <person name="Brown S."/>
            <person name="Wang L."/>
            <person name="Savard J."/>
            <person name="Tautz D."/>
            <person name="Richards S."/>
            <person name="Weinstock G."/>
            <person name="Gibbs R.A."/>
            <person name="Liu Y."/>
            <person name="Worley K."/>
            <person name="Weinstock G."/>
            <person name="Elsik C.G."/>
            <person name="Reese J.T."/>
            <person name="Elhaik E."/>
            <person name="Landan G."/>
            <person name="Graur D."/>
            <person name="Arensburger P."/>
            <person name="Atkinson P."/>
            <person name="Beeman R.W."/>
            <person name="Beidler J."/>
            <person name="Brown S.J."/>
            <person name="Demuth J.P."/>
            <person name="Drury D.W."/>
            <person name="Du Y.Z."/>
            <person name="Fujiwara H."/>
            <person name="Lorenzen M."/>
            <person name="Maselli V."/>
            <person name="Osanai M."/>
            <person name="Park Y."/>
            <person name="Robertson H.M."/>
            <person name="Tu Z."/>
            <person name="Wang J.J."/>
            <person name="Wang S."/>
            <person name="Richards S."/>
            <person name="Song H."/>
            <person name="Zhang L."/>
            <person name="Sodergren E."/>
            <person name="Werner D."/>
            <person name="Stanke M."/>
            <person name="Morgenstern B."/>
            <person name="Solovyev V."/>
            <person name="Kosarev P."/>
            <person name="Brown G."/>
            <person name="Chen H.C."/>
            <person name="Ermolaeva O."/>
            <person name="Hlavina W."/>
            <person name="Kapustin Y."/>
            <person name="Kiryutin B."/>
            <person name="Kitts P."/>
            <person name="Maglott D."/>
            <person name="Pruitt K."/>
            <person name="Sapojnikov V."/>
            <person name="Souvorov A."/>
            <person name="Mackey A.J."/>
            <person name="Waterhouse R.M."/>
            <person name="Wyder S."/>
            <person name="Zdobnov E.M."/>
            <person name="Zdobnov E.M."/>
            <person name="Wyder S."/>
            <person name="Kriventseva E.V."/>
            <person name="Kadowaki T."/>
            <person name="Bork P."/>
            <person name="Aranda M."/>
            <person name="Bao R."/>
            <person name="Beermann A."/>
            <person name="Berns N."/>
            <person name="Bolognesi R."/>
            <person name="Bonneton F."/>
            <person name="Bopp D."/>
            <person name="Brown S.J."/>
            <person name="Bucher G."/>
            <person name="Butts T."/>
            <person name="Chaumot A."/>
            <person name="Denell R.E."/>
            <person name="Ferrier D.E."/>
            <person name="Friedrich M."/>
            <person name="Gordon C.M."/>
            <person name="Jindra M."/>
            <person name="Klingler M."/>
            <person name="Lan Q."/>
            <person name="Lattorff H.M."/>
            <person name="Laudet V."/>
            <person name="von Levetsow C."/>
            <person name="Liu Z."/>
            <person name="Lutz R."/>
            <person name="Lynch J.A."/>
            <person name="da Fonseca R.N."/>
            <person name="Posnien N."/>
            <person name="Reuter R."/>
            <person name="Roth S."/>
            <person name="Savard J."/>
            <person name="Schinko J.B."/>
            <person name="Schmitt C."/>
            <person name="Schoppmeier M."/>
            <person name="Schroder R."/>
            <person name="Shippy T.D."/>
            <person name="Simonnet F."/>
            <person name="Marques-Souza H."/>
            <person name="Tautz D."/>
            <person name="Tomoyasu Y."/>
            <person name="Trauner J."/>
            <person name="Van der Zee M."/>
            <person name="Vervoort M."/>
            <person name="Wittkopp N."/>
            <person name="Wimmer E.A."/>
            <person name="Yang X."/>
            <person name="Jones A.K."/>
            <person name="Sattelle D.B."/>
            <person name="Ebert P.R."/>
            <person name="Nelson D."/>
            <person name="Scott J.G."/>
            <person name="Beeman R.W."/>
            <person name="Muthukrishnan S."/>
            <person name="Kramer K.J."/>
            <person name="Arakane Y."/>
            <person name="Beeman R.W."/>
            <person name="Zhu Q."/>
            <person name="Hogenkamp D."/>
            <person name="Dixit R."/>
            <person name="Oppert B."/>
            <person name="Jiang H."/>
            <person name="Zou Z."/>
            <person name="Marshall J."/>
            <person name="Elpidina E."/>
            <person name="Vinokurov K."/>
            <person name="Oppert C."/>
            <person name="Zou Z."/>
            <person name="Evans J."/>
            <person name="Lu Z."/>
            <person name="Zhao P."/>
            <person name="Sumathipala N."/>
            <person name="Altincicek B."/>
            <person name="Vilcinskas A."/>
            <person name="Williams M."/>
            <person name="Hultmark D."/>
            <person name="Hetru C."/>
            <person name="Jiang H."/>
            <person name="Grimmelikhuijzen C.J."/>
            <person name="Hauser F."/>
            <person name="Cazzamali G."/>
            <person name="Williamson M."/>
            <person name="Park Y."/>
            <person name="Li B."/>
            <person name="Tanaka Y."/>
            <person name="Predel R."/>
            <person name="Neupert S."/>
            <person name="Schachtner J."/>
            <person name="Verleyen P."/>
            <person name="Raible F."/>
            <person name="Bork P."/>
            <person name="Friedrich M."/>
            <person name="Walden K.K."/>
            <person name="Robertson H.M."/>
            <person name="Angeli S."/>
            <person name="Foret S."/>
            <person name="Bucher G."/>
            <person name="Schuetz S."/>
            <person name="Maleszka R."/>
            <person name="Wimmer E.A."/>
            <person name="Beeman R.W."/>
            <person name="Lorenzen M."/>
            <person name="Tomoyasu Y."/>
            <person name="Miller S.C."/>
            <person name="Grossmann D."/>
            <person name="Bucher G."/>
        </authorList>
    </citation>
    <scope>NUCLEOTIDE SEQUENCE [LARGE SCALE GENOMIC DNA]</scope>
    <source>
        <strain evidence="2 3">Georgia GA2</strain>
    </source>
</reference>
<feature type="compositionally biased region" description="Polar residues" evidence="1">
    <location>
        <begin position="70"/>
        <end position="83"/>
    </location>
</feature>
<dbReference type="OMA" id="HCEMEAR"/>
<accession>D2A342</accession>
<evidence type="ECO:0000313" key="3">
    <source>
        <dbReference type="Proteomes" id="UP000007266"/>
    </source>
</evidence>
<evidence type="ECO:0000313" key="2">
    <source>
        <dbReference type="EMBL" id="EFA01452.1"/>
    </source>
</evidence>
<protein>
    <recommendedName>
        <fullName evidence="4">Retrotransposon gag domain-containing protein</fullName>
    </recommendedName>
</protein>
<dbReference type="eggNOG" id="KOG0017">
    <property type="taxonomic scope" value="Eukaryota"/>
</dbReference>
<dbReference type="HOGENOM" id="CLU_1116975_0_0_1"/>
<dbReference type="EMBL" id="KQ971339">
    <property type="protein sequence ID" value="EFA01452.1"/>
    <property type="molecule type" value="Genomic_DNA"/>
</dbReference>
<dbReference type="AlphaFoldDB" id="D2A342"/>
<feature type="compositionally biased region" description="Basic and acidic residues" evidence="1">
    <location>
        <begin position="21"/>
        <end position="42"/>
    </location>
</feature>
<dbReference type="PhylomeDB" id="D2A342"/>
<keyword evidence="3" id="KW-1185">Reference proteome</keyword>
<feature type="region of interest" description="Disordered" evidence="1">
    <location>
        <begin position="62"/>
        <end position="84"/>
    </location>
</feature>
<sequence length="249" mass="28810">MDSEDDNNVPRKQRNRNPKQTTEKSTLDSRSEESDTNTEKQVRGAKKRKINEIITKKVEEILRKVHRNPDPNTSAQNAQNTKNADIVPLFDPEASEVTLSGWLNKIDQLGIIHGWSDKTKSFYMQTKLTGIARLWYNGLSDYNKSWEDWKKSLLEAFPSHEYFVDNLKKMMERKKQTNESMMHYYYSKCSLIRKCEISDKNALSCIIEGLPIESKIRQNREISTLDKGLLCKIDESASKADVPAKHLPK</sequence>
<proteinExistence type="predicted"/>
<evidence type="ECO:0008006" key="4">
    <source>
        <dbReference type="Google" id="ProtNLM"/>
    </source>
</evidence>
<feature type="region of interest" description="Disordered" evidence="1">
    <location>
        <begin position="1"/>
        <end position="49"/>
    </location>
</feature>
<name>D2A342_TRICA</name>
<dbReference type="PANTHER" id="PTHR33194:SF4">
    <property type="entry name" value="CCHC-TYPE DOMAIN-CONTAINING PROTEIN"/>
    <property type="match status" value="1"/>
</dbReference>
<dbReference type="InParanoid" id="D2A342"/>
<organism evidence="2 3">
    <name type="scientific">Tribolium castaneum</name>
    <name type="common">Red flour beetle</name>
    <dbReference type="NCBI Taxonomy" id="7070"/>
    <lineage>
        <taxon>Eukaryota</taxon>
        <taxon>Metazoa</taxon>
        <taxon>Ecdysozoa</taxon>
        <taxon>Arthropoda</taxon>
        <taxon>Hexapoda</taxon>
        <taxon>Insecta</taxon>
        <taxon>Pterygota</taxon>
        <taxon>Neoptera</taxon>
        <taxon>Endopterygota</taxon>
        <taxon>Coleoptera</taxon>
        <taxon>Polyphaga</taxon>
        <taxon>Cucujiformia</taxon>
        <taxon>Tenebrionidae</taxon>
        <taxon>Tenebrionidae incertae sedis</taxon>
        <taxon>Tribolium</taxon>
    </lineage>
</organism>
<dbReference type="Proteomes" id="UP000007266">
    <property type="component" value="Linkage group 4"/>
</dbReference>
<dbReference type="PANTHER" id="PTHR33194">
    <property type="entry name" value="ZINC KNUCKLE DOMAINCONTAINING PROTEIN"/>
    <property type="match status" value="1"/>
</dbReference>